<organism evidence="1 2">
    <name type="scientific">Seminavis robusta</name>
    <dbReference type="NCBI Taxonomy" id="568900"/>
    <lineage>
        <taxon>Eukaryota</taxon>
        <taxon>Sar</taxon>
        <taxon>Stramenopiles</taxon>
        <taxon>Ochrophyta</taxon>
        <taxon>Bacillariophyta</taxon>
        <taxon>Bacillariophyceae</taxon>
        <taxon>Bacillariophycidae</taxon>
        <taxon>Naviculales</taxon>
        <taxon>Naviculaceae</taxon>
        <taxon>Seminavis</taxon>
    </lineage>
</organism>
<sequence>MFAINPATNILNNSIDSRSLGVHQYSEWREWAMGSARRHSQQDLMSEHVDAAQERHMYIPSRLALQKPPALSPYLGPEEMVSRVVSFFQSVHNSHVLRQLQIEEGEPFQSYQFNNYPPTAAAPAAAAATLPQHCENGFDDSFSSSTSNHEDNCCITELGQSTSFLREQEKLWNRVKEQQQQKQPVIPDWLHDVARQEGRRIRVVTVDSNTETRTVTCIGCQKRMLAAANVQIVFCPECGLTFCPEALAAE</sequence>
<comment type="caution">
    <text evidence="1">The sequence shown here is derived from an EMBL/GenBank/DDBJ whole genome shotgun (WGS) entry which is preliminary data.</text>
</comment>
<gene>
    <name evidence="1" type="ORF">SEMRO_810_G205730.1</name>
</gene>
<dbReference type="EMBL" id="CAICTM010000809">
    <property type="protein sequence ID" value="CAB9516836.1"/>
    <property type="molecule type" value="Genomic_DNA"/>
</dbReference>
<dbReference type="Proteomes" id="UP001153069">
    <property type="component" value="Unassembled WGS sequence"/>
</dbReference>
<dbReference type="AlphaFoldDB" id="A0A9N8HK46"/>
<accession>A0A9N8HK46</accession>
<evidence type="ECO:0000313" key="2">
    <source>
        <dbReference type="Proteomes" id="UP001153069"/>
    </source>
</evidence>
<name>A0A9N8HK46_9STRA</name>
<protein>
    <submittedName>
        <fullName evidence="1">Uncharacterized protein</fullName>
    </submittedName>
</protein>
<proteinExistence type="predicted"/>
<keyword evidence="2" id="KW-1185">Reference proteome</keyword>
<evidence type="ECO:0000313" key="1">
    <source>
        <dbReference type="EMBL" id="CAB9516836.1"/>
    </source>
</evidence>
<reference evidence="1" key="1">
    <citation type="submission" date="2020-06" db="EMBL/GenBank/DDBJ databases">
        <authorList>
            <consortium name="Plant Systems Biology data submission"/>
        </authorList>
    </citation>
    <scope>NUCLEOTIDE SEQUENCE</scope>
    <source>
        <strain evidence="1">D6</strain>
    </source>
</reference>